<sequence length="712" mass="78652">MASLPTQSSSAASLPSTQTTTTMPIPSYQMMNHTLPVKLDRTNYILWRSQVDNVIFANGFEDFIDGMSICPEKELSPGVLNPAFIAWRRQDRTILSWIYSSLTPPIMAQIIGHNSSHCAWKALEKTFSSSSRARIMQLRLELQSTKKGSMTMIDYIMKVKAAADSLAAIGEPVSEQDQVMNLLGGLGSDYNAVVTAINIRDDKISIEAVHSMLLAFEHRLEQQSSIEQISTMTANYASSSGNRGSGRTYTVNRGQHYTPNTNNYRGRNRGGRYRQIGRYSSNNSEIGRYSSNNSEKPQCQLCGKFGHTAQACYHRFDISYQSPQNSGNPSPITGNQTSIPAMVASSNNVADDPWYLDSGASHHLTQNEENLTDSSAYNGKDKITIGNGKHLTISNTGSTCLRTNSHAFQLKKVYHVPFISANLISVAKFCSDNNALIEFRSNSFFVKDLHTMEVLARGRLENGLYRFPVLKNKKLAYVGVHKPSVFHSFHSHPVDNKVVLWHHRLGHVTTEIVTKVLQRSTDVSDEVFSPAIINTPIPDISPLTYSTLPDISPSSNSTSSSAPTPASSISPELLDATPSSASSPIPRMTTRLMRGITKKKPIFDLSAVKISSLIAKLNSVFALRDLGKLSYFLGLEVTYHNDSITLSQSKYVADLLHRTAMFDTKPAHTPGAVGKNLSKFDVITDIQLQQLAQVTAFQLHQLLLTLRNVMHV</sequence>
<reference evidence="3" key="1">
    <citation type="journal article" date="2020" name="bioRxiv">
        <title>Hybrid origin of Populus tomentosa Carr. identified through genome sequencing and phylogenomic analysis.</title>
        <authorList>
            <person name="An X."/>
            <person name="Gao K."/>
            <person name="Chen Z."/>
            <person name="Li J."/>
            <person name="Yang X."/>
            <person name="Yang X."/>
            <person name="Zhou J."/>
            <person name="Guo T."/>
            <person name="Zhao T."/>
            <person name="Huang S."/>
            <person name="Miao D."/>
            <person name="Khan W.U."/>
            <person name="Rao P."/>
            <person name="Ye M."/>
            <person name="Lei B."/>
            <person name="Liao W."/>
            <person name="Wang J."/>
            <person name="Ji L."/>
            <person name="Li Y."/>
            <person name="Guo B."/>
            <person name="Mustafa N.S."/>
            <person name="Li S."/>
            <person name="Yun Q."/>
            <person name="Keller S.R."/>
            <person name="Mao J."/>
            <person name="Zhang R."/>
            <person name="Strauss S.H."/>
        </authorList>
    </citation>
    <scope>NUCLEOTIDE SEQUENCE</scope>
    <source>
        <strain evidence="3">GM15</strain>
        <tissue evidence="3">Leaf</tissue>
    </source>
</reference>
<evidence type="ECO:0000256" key="1">
    <source>
        <dbReference type="SAM" id="MobiDB-lite"/>
    </source>
</evidence>
<dbReference type="Pfam" id="PF22936">
    <property type="entry name" value="Pol_BBD"/>
    <property type="match status" value="1"/>
</dbReference>
<feature type="compositionally biased region" description="Low complexity" evidence="1">
    <location>
        <begin position="552"/>
        <end position="571"/>
    </location>
</feature>
<feature type="domain" description="Retrovirus-related Pol polyprotein from transposon TNT 1-94-like beta-barrel" evidence="2">
    <location>
        <begin position="354"/>
        <end position="430"/>
    </location>
</feature>
<proteinExistence type="predicted"/>
<dbReference type="PANTHER" id="PTHR47481">
    <property type="match status" value="1"/>
</dbReference>
<feature type="region of interest" description="Disordered" evidence="1">
    <location>
        <begin position="552"/>
        <end position="588"/>
    </location>
</feature>
<evidence type="ECO:0000259" key="2">
    <source>
        <dbReference type="Pfam" id="PF22936"/>
    </source>
</evidence>
<dbReference type="OrthoDB" id="1938465at2759"/>
<dbReference type="InterPro" id="IPR054722">
    <property type="entry name" value="PolX-like_BBD"/>
</dbReference>
<feature type="region of interest" description="Disordered" evidence="1">
    <location>
        <begin position="252"/>
        <end position="272"/>
    </location>
</feature>
<feature type="region of interest" description="Disordered" evidence="1">
    <location>
        <begin position="1"/>
        <end position="24"/>
    </location>
</feature>
<accession>A0A8X7Y8X9</accession>
<dbReference type="PANTHER" id="PTHR47481:SF22">
    <property type="entry name" value="RETROTRANSPOSON GAG DOMAIN-CONTAINING PROTEIN"/>
    <property type="match status" value="1"/>
</dbReference>
<evidence type="ECO:0000313" key="4">
    <source>
        <dbReference type="Proteomes" id="UP000886885"/>
    </source>
</evidence>
<dbReference type="EMBL" id="JAAWWB010000032">
    <property type="protein sequence ID" value="KAG6744407.1"/>
    <property type="molecule type" value="Genomic_DNA"/>
</dbReference>
<evidence type="ECO:0000313" key="3">
    <source>
        <dbReference type="EMBL" id="KAG6744407.1"/>
    </source>
</evidence>
<gene>
    <name evidence="3" type="ORF">POTOM_053127</name>
</gene>
<dbReference type="Proteomes" id="UP000886885">
    <property type="component" value="Chromosome 16D"/>
</dbReference>
<keyword evidence="4" id="KW-1185">Reference proteome</keyword>
<organism evidence="3 4">
    <name type="scientific">Populus tomentosa</name>
    <name type="common">Chinese white poplar</name>
    <dbReference type="NCBI Taxonomy" id="118781"/>
    <lineage>
        <taxon>Eukaryota</taxon>
        <taxon>Viridiplantae</taxon>
        <taxon>Streptophyta</taxon>
        <taxon>Embryophyta</taxon>
        <taxon>Tracheophyta</taxon>
        <taxon>Spermatophyta</taxon>
        <taxon>Magnoliopsida</taxon>
        <taxon>eudicotyledons</taxon>
        <taxon>Gunneridae</taxon>
        <taxon>Pentapetalae</taxon>
        <taxon>rosids</taxon>
        <taxon>fabids</taxon>
        <taxon>Malpighiales</taxon>
        <taxon>Salicaceae</taxon>
        <taxon>Saliceae</taxon>
        <taxon>Populus</taxon>
    </lineage>
</organism>
<name>A0A8X7Y8X9_POPTO</name>
<dbReference type="AlphaFoldDB" id="A0A8X7Y8X9"/>
<dbReference type="Pfam" id="PF14223">
    <property type="entry name" value="Retrotran_gag_2"/>
    <property type="match status" value="1"/>
</dbReference>
<comment type="caution">
    <text evidence="3">The sequence shown here is derived from an EMBL/GenBank/DDBJ whole genome shotgun (WGS) entry which is preliminary data.</text>
</comment>
<protein>
    <recommendedName>
        <fullName evidence="2">Retrovirus-related Pol polyprotein from transposon TNT 1-94-like beta-barrel domain-containing protein</fullName>
    </recommendedName>
</protein>